<sequence length="94" mass="10696">MRVWLGTFETTEDDAYAPDRAAYKLRGEYARLNFQKQKDPSKLGFGDGARLNALKNAMDSKIPAICQKLKREWSVTPGIGLYIAKNSNRLRRGF</sequence>
<dbReference type="EMBL" id="JBBPBN010000026">
    <property type="protein sequence ID" value="KAK9008723.1"/>
    <property type="molecule type" value="Genomic_DNA"/>
</dbReference>
<comment type="similarity">
    <text evidence="8">Belongs to the AP2/ERF transcription factor family. ERF subfamily.</text>
</comment>
<keyword evidence="11" id="KW-1185">Reference proteome</keyword>
<keyword evidence="7" id="KW-0539">Nucleus</keyword>
<feature type="domain" description="AP2/ERF" evidence="9">
    <location>
        <begin position="1"/>
        <end position="35"/>
    </location>
</feature>
<evidence type="ECO:0000259" key="9">
    <source>
        <dbReference type="PROSITE" id="PS51032"/>
    </source>
</evidence>
<evidence type="ECO:0000256" key="4">
    <source>
        <dbReference type="ARBA" id="ARBA00023125"/>
    </source>
</evidence>
<evidence type="ECO:0000256" key="7">
    <source>
        <dbReference type="ARBA" id="ARBA00023242"/>
    </source>
</evidence>
<evidence type="ECO:0000256" key="5">
    <source>
        <dbReference type="ARBA" id="ARBA00023159"/>
    </source>
</evidence>
<protein>
    <recommendedName>
        <fullName evidence="9">AP2/ERF domain-containing protein</fullName>
    </recommendedName>
</protein>
<evidence type="ECO:0000256" key="2">
    <source>
        <dbReference type="ARBA" id="ARBA00022745"/>
    </source>
</evidence>
<dbReference type="PANTHER" id="PTHR31657:SF20">
    <property type="entry name" value="ETHYLENE-RESPONSIVE TRANSCRIPTION FACTOR ERF061"/>
    <property type="match status" value="1"/>
</dbReference>
<evidence type="ECO:0000256" key="8">
    <source>
        <dbReference type="ARBA" id="ARBA00024343"/>
    </source>
</evidence>
<dbReference type="InterPro" id="IPR051758">
    <property type="entry name" value="ERF/AP2-like"/>
</dbReference>
<dbReference type="Gene3D" id="3.30.730.10">
    <property type="entry name" value="AP2/ERF domain"/>
    <property type="match status" value="1"/>
</dbReference>
<dbReference type="SMART" id="SM00380">
    <property type="entry name" value="AP2"/>
    <property type="match status" value="1"/>
</dbReference>
<comment type="subcellular location">
    <subcellularLocation>
        <location evidence="1">Nucleus</location>
    </subcellularLocation>
</comment>
<evidence type="ECO:0000256" key="6">
    <source>
        <dbReference type="ARBA" id="ARBA00023163"/>
    </source>
</evidence>
<keyword evidence="3" id="KW-0805">Transcription regulation</keyword>
<accession>A0ABR2R7H6</accession>
<reference evidence="10 11" key="1">
    <citation type="journal article" date="2024" name="G3 (Bethesda)">
        <title>Genome assembly of Hibiscus sabdariffa L. provides insights into metabolisms of medicinal natural products.</title>
        <authorList>
            <person name="Kim T."/>
        </authorList>
    </citation>
    <scope>NUCLEOTIDE SEQUENCE [LARGE SCALE GENOMIC DNA]</scope>
    <source>
        <strain evidence="10">TK-2024</strain>
        <tissue evidence="10">Old leaves</tissue>
    </source>
</reference>
<evidence type="ECO:0000256" key="1">
    <source>
        <dbReference type="ARBA" id="ARBA00004123"/>
    </source>
</evidence>
<keyword evidence="2" id="KW-0936">Ethylene signaling pathway</keyword>
<dbReference type="PANTHER" id="PTHR31657">
    <property type="entry name" value="ETHYLENE-RESPONSIVE TRANSCRIPTION FACTOR ERF061"/>
    <property type="match status" value="1"/>
</dbReference>
<dbReference type="PROSITE" id="PS51032">
    <property type="entry name" value="AP2_ERF"/>
    <property type="match status" value="1"/>
</dbReference>
<dbReference type="InterPro" id="IPR036955">
    <property type="entry name" value="AP2/ERF_dom_sf"/>
</dbReference>
<gene>
    <name evidence="10" type="ORF">V6N11_075606</name>
</gene>
<comment type="caution">
    <text evidence="10">The sequence shown here is derived from an EMBL/GenBank/DDBJ whole genome shotgun (WGS) entry which is preliminary data.</text>
</comment>
<evidence type="ECO:0000313" key="10">
    <source>
        <dbReference type="EMBL" id="KAK9008723.1"/>
    </source>
</evidence>
<keyword evidence="5" id="KW-0010">Activator</keyword>
<dbReference type="SUPFAM" id="SSF54171">
    <property type="entry name" value="DNA-binding domain"/>
    <property type="match status" value="1"/>
</dbReference>
<dbReference type="InterPro" id="IPR001471">
    <property type="entry name" value="AP2/ERF_dom"/>
</dbReference>
<evidence type="ECO:0000313" key="11">
    <source>
        <dbReference type="Proteomes" id="UP001396334"/>
    </source>
</evidence>
<organism evidence="10 11">
    <name type="scientific">Hibiscus sabdariffa</name>
    <name type="common">roselle</name>
    <dbReference type="NCBI Taxonomy" id="183260"/>
    <lineage>
        <taxon>Eukaryota</taxon>
        <taxon>Viridiplantae</taxon>
        <taxon>Streptophyta</taxon>
        <taxon>Embryophyta</taxon>
        <taxon>Tracheophyta</taxon>
        <taxon>Spermatophyta</taxon>
        <taxon>Magnoliopsida</taxon>
        <taxon>eudicotyledons</taxon>
        <taxon>Gunneridae</taxon>
        <taxon>Pentapetalae</taxon>
        <taxon>rosids</taxon>
        <taxon>malvids</taxon>
        <taxon>Malvales</taxon>
        <taxon>Malvaceae</taxon>
        <taxon>Malvoideae</taxon>
        <taxon>Hibiscus</taxon>
    </lineage>
</organism>
<name>A0ABR2R7H6_9ROSI</name>
<proteinExistence type="inferred from homology"/>
<keyword evidence="4" id="KW-0238">DNA-binding</keyword>
<keyword evidence="6" id="KW-0804">Transcription</keyword>
<evidence type="ECO:0000256" key="3">
    <source>
        <dbReference type="ARBA" id="ARBA00023015"/>
    </source>
</evidence>
<dbReference type="InterPro" id="IPR016177">
    <property type="entry name" value="DNA-bd_dom_sf"/>
</dbReference>
<dbReference type="Proteomes" id="UP001396334">
    <property type="component" value="Unassembled WGS sequence"/>
</dbReference>